<evidence type="ECO:0000313" key="4">
    <source>
        <dbReference type="EMBL" id="KAI9258734.1"/>
    </source>
</evidence>
<dbReference type="FunFam" id="3.90.550.10:FF:000051">
    <property type="entry name" value="Alpha-1,2-mannosyltransferase (Ktr4)"/>
    <property type="match status" value="1"/>
</dbReference>
<keyword evidence="3" id="KW-0812">Transmembrane</keyword>
<dbReference type="GO" id="GO:0006487">
    <property type="term" value="P:protein N-linked glycosylation"/>
    <property type="evidence" value="ECO:0007669"/>
    <property type="project" value="TreeGrafter"/>
</dbReference>
<dbReference type="EMBL" id="JAIXMP010000018">
    <property type="protein sequence ID" value="KAI9258734.1"/>
    <property type="molecule type" value="Genomic_DNA"/>
</dbReference>
<protein>
    <submittedName>
        <fullName evidence="4">Nucleotide-diphospho-sugar transferase</fullName>
    </submittedName>
</protein>
<organism evidence="4 5">
    <name type="scientific">Phascolomyces articulosus</name>
    <dbReference type="NCBI Taxonomy" id="60185"/>
    <lineage>
        <taxon>Eukaryota</taxon>
        <taxon>Fungi</taxon>
        <taxon>Fungi incertae sedis</taxon>
        <taxon>Mucoromycota</taxon>
        <taxon>Mucoromycotina</taxon>
        <taxon>Mucoromycetes</taxon>
        <taxon>Mucorales</taxon>
        <taxon>Lichtheimiaceae</taxon>
        <taxon>Phascolomyces</taxon>
    </lineage>
</organism>
<keyword evidence="2 4" id="KW-0808">Transferase</keyword>
<evidence type="ECO:0000313" key="5">
    <source>
        <dbReference type="Proteomes" id="UP001209540"/>
    </source>
</evidence>
<accession>A0AAD5K6K7</accession>
<dbReference type="AlphaFoldDB" id="A0AAD5K6K7"/>
<keyword evidence="5" id="KW-1185">Reference proteome</keyword>
<keyword evidence="3" id="KW-1133">Transmembrane helix</keyword>
<evidence type="ECO:0000256" key="1">
    <source>
        <dbReference type="ARBA" id="ARBA00007677"/>
    </source>
</evidence>
<dbReference type="Gene3D" id="3.90.550.10">
    <property type="entry name" value="Spore Coat Polysaccharide Biosynthesis Protein SpsA, Chain A"/>
    <property type="match status" value="1"/>
</dbReference>
<name>A0AAD5K6K7_9FUNG</name>
<reference evidence="4" key="2">
    <citation type="submission" date="2023-02" db="EMBL/GenBank/DDBJ databases">
        <authorList>
            <consortium name="DOE Joint Genome Institute"/>
            <person name="Mondo S.J."/>
            <person name="Chang Y."/>
            <person name="Wang Y."/>
            <person name="Ahrendt S."/>
            <person name="Andreopoulos W."/>
            <person name="Barry K."/>
            <person name="Beard J."/>
            <person name="Benny G.L."/>
            <person name="Blankenship S."/>
            <person name="Bonito G."/>
            <person name="Cuomo C."/>
            <person name="Desiro A."/>
            <person name="Gervers K.A."/>
            <person name="Hundley H."/>
            <person name="Kuo A."/>
            <person name="LaButti K."/>
            <person name="Lang B.F."/>
            <person name="Lipzen A."/>
            <person name="O'Donnell K."/>
            <person name="Pangilinan J."/>
            <person name="Reynolds N."/>
            <person name="Sandor L."/>
            <person name="Smith M.W."/>
            <person name="Tsang A."/>
            <person name="Grigoriev I.V."/>
            <person name="Stajich J.E."/>
            <person name="Spatafora J.W."/>
        </authorList>
    </citation>
    <scope>NUCLEOTIDE SEQUENCE</scope>
    <source>
        <strain evidence="4">RSA 2281</strain>
    </source>
</reference>
<proteinExistence type="inferred from homology"/>
<dbReference type="Proteomes" id="UP001209540">
    <property type="component" value="Unassembled WGS sequence"/>
</dbReference>
<comment type="caution">
    <text evidence="4">The sequence shown here is derived from an EMBL/GenBank/DDBJ whole genome shotgun (WGS) entry which is preliminary data.</text>
</comment>
<dbReference type="GO" id="GO:0000032">
    <property type="term" value="P:cell wall mannoprotein biosynthetic process"/>
    <property type="evidence" value="ECO:0007669"/>
    <property type="project" value="TreeGrafter"/>
</dbReference>
<dbReference type="GO" id="GO:0005794">
    <property type="term" value="C:Golgi apparatus"/>
    <property type="evidence" value="ECO:0007669"/>
    <property type="project" value="TreeGrafter"/>
</dbReference>
<dbReference type="InterPro" id="IPR029044">
    <property type="entry name" value="Nucleotide-diphossugar_trans"/>
</dbReference>
<sequence length="415" mass="49341">MISISRKTPCFYVQILFFIHILGLIWCAIYRPNIISSWYRPQAEQTDENSNSRVWTTGPPHNPNQLSVDLPPADNRTTRANAGFVVLVRNSELVQMIQSMYDVEQRFNKNFDYPWLFLNEEPFTEEFKERTTAITNGKTHYGFVDESMWSYPSWINQTLAAERRELMSGVPYGTSESYRHMCRFQSGFFWRHPLFLELNWEYYWRVEPNVRYYCDIDYDPFLYMKQNNKKYGFTISFVENAGTDPSLWHVVRDYVSATAEGKRVYFNRPVKDTLYRFITDHTGENYNQCHFWTNFEIARSDLWRTDAYQTFFGYLDVKGGFFYERWGDAPVHSIFAALYLHKDEFHYFHDIGYRHSVYEHCPKSETLASRCYCDPAKTLDYSDGMSCLTRYMDALMDSNLDKSITVAELLQYPEE</sequence>
<dbReference type="InterPro" id="IPR002685">
    <property type="entry name" value="Glyco_trans_15"/>
</dbReference>
<dbReference type="GO" id="GO:0000026">
    <property type="term" value="F:alpha-1,2-mannosyltransferase activity"/>
    <property type="evidence" value="ECO:0007669"/>
    <property type="project" value="TreeGrafter"/>
</dbReference>
<dbReference type="SUPFAM" id="SSF53448">
    <property type="entry name" value="Nucleotide-diphospho-sugar transferases"/>
    <property type="match status" value="1"/>
</dbReference>
<dbReference type="PANTHER" id="PTHR31121:SF6">
    <property type="entry name" value="ALPHA-1,2 MANNOSYLTRANSFERASE KTR1"/>
    <property type="match status" value="1"/>
</dbReference>
<dbReference type="GO" id="GO:0016020">
    <property type="term" value="C:membrane"/>
    <property type="evidence" value="ECO:0007669"/>
    <property type="project" value="InterPro"/>
</dbReference>
<dbReference type="Pfam" id="PF01793">
    <property type="entry name" value="Glyco_transf_15"/>
    <property type="match status" value="1"/>
</dbReference>
<reference evidence="4" key="1">
    <citation type="journal article" date="2022" name="IScience">
        <title>Evolution of zygomycete secretomes and the origins of terrestrial fungal ecologies.</title>
        <authorList>
            <person name="Chang Y."/>
            <person name="Wang Y."/>
            <person name="Mondo S."/>
            <person name="Ahrendt S."/>
            <person name="Andreopoulos W."/>
            <person name="Barry K."/>
            <person name="Beard J."/>
            <person name="Benny G.L."/>
            <person name="Blankenship S."/>
            <person name="Bonito G."/>
            <person name="Cuomo C."/>
            <person name="Desiro A."/>
            <person name="Gervers K.A."/>
            <person name="Hundley H."/>
            <person name="Kuo A."/>
            <person name="LaButti K."/>
            <person name="Lang B.F."/>
            <person name="Lipzen A."/>
            <person name="O'Donnell K."/>
            <person name="Pangilinan J."/>
            <person name="Reynolds N."/>
            <person name="Sandor L."/>
            <person name="Smith M.E."/>
            <person name="Tsang A."/>
            <person name="Grigoriev I.V."/>
            <person name="Stajich J.E."/>
            <person name="Spatafora J.W."/>
        </authorList>
    </citation>
    <scope>NUCLEOTIDE SEQUENCE</scope>
    <source>
        <strain evidence="4">RSA 2281</strain>
    </source>
</reference>
<comment type="similarity">
    <text evidence="1">Belongs to the glycosyltransferase 15 family.</text>
</comment>
<dbReference type="PANTHER" id="PTHR31121">
    <property type="entry name" value="ALPHA-1,2 MANNOSYLTRANSFERASE KTR1"/>
    <property type="match status" value="1"/>
</dbReference>
<keyword evidence="3" id="KW-0472">Membrane</keyword>
<evidence type="ECO:0000256" key="2">
    <source>
        <dbReference type="ARBA" id="ARBA00022679"/>
    </source>
</evidence>
<feature type="transmembrane region" description="Helical" evidence="3">
    <location>
        <begin position="12"/>
        <end position="31"/>
    </location>
</feature>
<evidence type="ECO:0000256" key="3">
    <source>
        <dbReference type="SAM" id="Phobius"/>
    </source>
</evidence>
<gene>
    <name evidence="4" type="ORF">BDA99DRAFT_538665</name>
</gene>